<evidence type="ECO:0000256" key="10">
    <source>
        <dbReference type="ARBA" id="ARBA00023201"/>
    </source>
</evidence>
<keyword evidence="8" id="KW-0406">Ion transport</keyword>
<sequence length="170" mass="18151">MPLFASVQQIRTLYFLSLSKFLQNFLSSACFLIGQYPGLCGLFVSGIFSASLSAVSSAVSSLVAVEDYIKLIYDLWFKRPMIETNTTLSSKSMAFIYGIVCVALAFGAGSLGGVLQASLTIFGVVGGPLLAIFTLGMFTVKANQRGVLLSLIIGLFFSFKIGFGGPKLLQ</sequence>
<dbReference type="PANTHER" id="PTHR42985:SF40">
    <property type="entry name" value="LD47995P-RELATED"/>
    <property type="match status" value="1"/>
</dbReference>
<evidence type="ECO:0000313" key="14">
    <source>
        <dbReference type="Proteomes" id="UP000092445"/>
    </source>
</evidence>
<keyword evidence="10" id="KW-0739">Sodium transport</keyword>
<dbReference type="VEuPathDB" id="VectorBase:GPAI014644"/>
<feature type="transmembrane region" description="Helical" evidence="12">
    <location>
        <begin position="21"/>
        <end position="48"/>
    </location>
</feature>
<keyword evidence="4" id="KW-1003">Cell membrane</keyword>
<feature type="transmembrane region" description="Helical" evidence="12">
    <location>
        <begin position="147"/>
        <end position="165"/>
    </location>
</feature>
<protein>
    <recommendedName>
        <fullName evidence="15">Sodium-dependent multivitamin transporter</fullName>
    </recommendedName>
</protein>
<accession>A0A1A9ZH93</accession>
<dbReference type="InterPro" id="IPR001734">
    <property type="entry name" value="Na/solute_symporter"/>
</dbReference>
<feature type="transmembrane region" description="Helical" evidence="12">
    <location>
        <begin position="121"/>
        <end position="140"/>
    </location>
</feature>
<keyword evidence="7" id="KW-0915">Sodium</keyword>
<dbReference type="GO" id="GO:0006814">
    <property type="term" value="P:sodium ion transport"/>
    <property type="evidence" value="ECO:0007669"/>
    <property type="project" value="UniProtKB-KW"/>
</dbReference>
<keyword evidence="3" id="KW-0813">Transport</keyword>
<proteinExistence type="inferred from homology"/>
<evidence type="ECO:0000256" key="12">
    <source>
        <dbReference type="SAM" id="Phobius"/>
    </source>
</evidence>
<name>A0A1A9ZH93_GLOPL</name>
<feature type="transmembrane region" description="Helical" evidence="12">
    <location>
        <begin position="54"/>
        <end position="73"/>
    </location>
</feature>
<evidence type="ECO:0000256" key="3">
    <source>
        <dbReference type="ARBA" id="ARBA00022448"/>
    </source>
</evidence>
<dbReference type="AlphaFoldDB" id="A0A1A9ZH93"/>
<dbReference type="STRING" id="7398.A0A1A9ZH93"/>
<dbReference type="InterPro" id="IPR038377">
    <property type="entry name" value="Na/Glc_symporter_sf"/>
</dbReference>
<organism evidence="13 14">
    <name type="scientific">Glossina pallidipes</name>
    <name type="common">Tsetse fly</name>
    <dbReference type="NCBI Taxonomy" id="7398"/>
    <lineage>
        <taxon>Eukaryota</taxon>
        <taxon>Metazoa</taxon>
        <taxon>Ecdysozoa</taxon>
        <taxon>Arthropoda</taxon>
        <taxon>Hexapoda</taxon>
        <taxon>Insecta</taxon>
        <taxon>Pterygota</taxon>
        <taxon>Neoptera</taxon>
        <taxon>Endopterygota</taxon>
        <taxon>Diptera</taxon>
        <taxon>Brachycera</taxon>
        <taxon>Muscomorpha</taxon>
        <taxon>Hippoboscoidea</taxon>
        <taxon>Glossinidae</taxon>
        <taxon>Glossina</taxon>
    </lineage>
</organism>
<feature type="transmembrane region" description="Helical" evidence="12">
    <location>
        <begin position="94"/>
        <end position="115"/>
    </location>
</feature>
<keyword evidence="6 12" id="KW-1133">Transmembrane helix</keyword>
<dbReference type="InterPro" id="IPR051163">
    <property type="entry name" value="Sodium:Solute_Symporter_SSF"/>
</dbReference>
<evidence type="ECO:0008006" key="15">
    <source>
        <dbReference type="Google" id="ProtNLM"/>
    </source>
</evidence>
<dbReference type="GO" id="GO:0015293">
    <property type="term" value="F:symporter activity"/>
    <property type="evidence" value="ECO:0007669"/>
    <property type="project" value="TreeGrafter"/>
</dbReference>
<keyword evidence="9 12" id="KW-0472">Membrane</keyword>
<reference evidence="13" key="2">
    <citation type="submission" date="2020-05" db="UniProtKB">
        <authorList>
            <consortium name="EnsemblMetazoa"/>
        </authorList>
    </citation>
    <scope>IDENTIFICATION</scope>
    <source>
        <strain evidence="13">IAEA</strain>
    </source>
</reference>
<dbReference type="PANTHER" id="PTHR42985">
    <property type="entry name" value="SODIUM-COUPLED MONOCARBOXYLATE TRANSPORTER"/>
    <property type="match status" value="1"/>
</dbReference>
<evidence type="ECO:0000256" key="5">
    <source>
        <dbReference type="ARBA" id="ARBA00022692"/>
    </source>
</evidence>
<evidence type="ECO:0000256" key="6">
    <source>
        <dbReference type="ARBA" id="ARBA00022989"/>
    </source>
</evidence>
<dbReference type="Proteomes" id="UP000092445">
    <property type="component" value="Unassembled WGS sequence"/>
</dbReference>
<dbReference type="GO" id="GO:0005886">
    <property type="term" value="C:plasma membrane"/>
    <property type="evidence" value="ECO:0007669"/>
    <property type="project" value="UniProtKB-SubCell"/>
</dbReference>
<dbReference type="EnsemblMetazoa" id="GPAI014644-RA">
    <property type="protein sequence ID" value="GPAI014644-PA"/>
    <property type="gene ID" value="GPAI014644"/>
</dbReference>
<dbReference type="PROSITE" id="PS50283">
    <property type="entry name" value="NA_SOLUT_SYMP_3"/>
    <property type="match status" value="1"/>
</dbReference>
<comment type="similarity">
    <text evidence="2 11">Belongs to the sodium:solute symporter (SSF) (TC 2.A.21) family.</text>
</comment>
<dbReference type="Gene3D" id="1.20.1730.10">
    <property type="entry name" value="Sodium/glucose cotransporter"/>
    <property type="match status" value="1"/>
</dbReference>
<keyword evidence="5 12" id="KW-0812">Transmembrane</keyword>
<evidence type="ECO:0000256" key="9">
    <source>
        <dbReference type="ARBA" id="ARBA00023136"/>
    </source>
</evidence>
<evidence type="ECO:0000256" key="4">
    <source>
        <dbReference type="ARBA" id="ARBA00022475"/>
    </source>
</evidence>
<dbReference type="Pfam" id="PF00474">
    <property type="entry name" value="SSF"/>
    <property type="match status" value="1"/>
</dbReference>
<evidence type="ECO:0000256" key="7">
    <source>
        <dbReference type="ARBA" id="ARBA00023053"/>
    </source>
</evidence>
<comment type="subcellular location">
    <subcellularLocation>
        <location evidence="1">Cell membrane</location>
        <topology evidence="1">Multi-pass membrane protein</topology>
    </subcellularLocation>
</comment>
<evidence type="ECO:0000256" key="2">
    <source>
        <dbReference type="ARBA" id="ARBA00006434"/>
    </source>
</evidence>
<keyword evidence="14" id="KW-1185">Reference proteome</keyword>
<evidence type="ECO:0000313" key="13">
    <source>
        <dbReference type="EnsemblMetazoa" id="GPAI014644-PA"/>
    </source>
</evidence>
<evidence type="ECO:0000256" key="8">
    <source>
        <dbReference type="ARBA" id="ARBA00023065"/>
    </source>
</evidence>
<evidence type="ECO:0000256" key="1">
    <source>
        <dbReference type="ARBA" id="ARBA00004651"/>
    </source>
</evidence>
<reference evidence="14" key="1">
    <citation type="submission" date="2014-03" db="EMBL/GenBank/DDBJ databases">
        <authorList>
            <person name="Aksoy S."/>
            <person name="Warren W."/>
            <person name="Wilson R.K."/>
        </authorList>
    </citation>
    <scope>NUCLEOTIDE SEQUENCE [LARGE SCALE GENOMIC DNA]</scope>
    <source>
        <strain evidence="14">IAEA</strain>
    </source>
</reference>
<evidence type="ECO:0000256" key="11">
    <source>
        <dbReference type="RuleBase" id="RU362091"/>
    </source>
</evidence>